<evidence type="ECO:0000256" key="9">
    <source>
        <dbReference type="ARBA" id="ARBA00023235"/>
    </source>
</evidence>
<proteinExistence type="inferred from homology"/>
<keyword evidence="4" id="KW-0819">tRNA processing</keyword>
<comment type="similarity">
    <text evidence="1">Belongs to the pseudouridine synthase TruB family.</text>
</comment>
<dbReference type="PROSITE" id="PS00027">
    <property type="entry name" value="HOMEOBOX_1"/>
    <property type="match status" value="1"/>
</dbReference>
<dbReference type="InterPro" id="IPR001356">
    <property type="entry name" value="HD"/>
</dbReference>
<dbReference type="HAMAP" id="MF_01080">
    <property type="entry name" value="TruB_bact"/>
    <property type="match status" value="1"/>
</dbReference>
<accession>A0A8C6TKS3</accession>
<dbReference type="InterPro" id="IPR009057">
    <property type="entry name" value="Homeodomain-like_sf"/>
</dbReference>
<dbReference type="Gene3D" id="3.30.2350.10">
    <property type="entry name" value="Pseudouridine synthase"/>
    <property type="match status" value="1"/>
</dbReference>
<dbReference type="GO" id="GO:0160148">
    <property type="term" value="F:tRNA pseudouridine(55) synthase activity"/>
    <property type="evidence" value="ECO:0007669"/>
    <property type="project" value="UniProtKB-EC"/>
</dbReference>
<dbReference type="EC" id="5.4.99.25" evidence="2"/>
<evidence type="ECO:0000256" key="10">
    <source>
        <dbReference type="ARBA" id="ARBA00023242"/>
    </source>
</evidence>
<evidence type="ECO:0000313" key="15">
    <source>
        <dbReference type="Ensembl" id="ENSNMLP00000021678.1"/>
    </source>
</evidence>
<dbReference type="SUPFAM" id="SSF55120">
    <property type="entry name" value="Pseudouridine synthase"/>
    <property type="match status" value="1"/>
</dbReference>
<evidence type="ECO:0000256" key="6">
    <source>
        <dbReference type="ARBA" id="ARBA00023125"/>
    </source>
</evidence>
<evidence type="ECO:0000256" key="12">
    <source>
        <dbReference type="RuleBase" id="RU000682"/>
    </source>
</evidence>
<dbReference type="PRINTS" id="PR00024">
    <property type="entry name" value="HOMEOBOX"/>
</dbReference>
<protein>
    <recommendedName>
        <fullName evidence="2">tRNA pseudouridine(55) synthase</fullName>
        <ecNumber evidence="2">5.4.99.25</ecNumber>
    </recommendedName>
</protein>
<comment type="subcellular location">
    <subcellularLocation>
        <location evidence="11 12">Nucleus</location>
    </subcellularLocation>
</comment>
<feature type="domain" description="Homeobox" evidence="14">
    <location>
        <begin position="229"/>
        <end position="289"/>
    </location>
</feature>
<dbReference type="GO" id="GO:0003723">
    <property type="term" value="F:RNA binding"/>
    <property type="evidence" value="ECO:0007669"/>
    <property type="project" value="InterPro"/>
</dbReference>
<dbReference type="FunFam" id="1.10.10.60:FF:000721">
    <property type="entry name" value="Hematopoietically-expressed homeobox protein HHEX"/>
    <property type="match status" value="1"/>
</dbReference>
<dbReference type="Gene3D" id="1.10.10.60">
    <property type="entry name" value="Homeodomain-like"/>
    <property type="match status" value="1"/>
</dbReference>
<reference evidence="15" key="1">
    <citation type="submission" date="2025-08" db="UniProtKB">
        <authorList>
            <consortium name="Ensembl"/>
        </authorList>
    </citation>
    <scope>IDENTIFICATION</scope>
</reference>
<evidence type="ECO:0000256" key="1">
    <source>
        <dbReference type="ARBA" id="ARBA00008999"/>
    </source>
</evidence>
<dbReference type="PANTHER" id="PTHR13767">
    <property type="entry name" value="TRNA-PSEUDOURIDINE SYNTHASE"/>
    <property type="match status" value="1"/>
</dbReference>
<dbReference type="PANTHER" id="PTHR13767:SF2">
    <property type="entry name" value="PSEUDOURIDYLATE SYNTHASE TRUB1"/>
    <property type="match status" value="1"/>
</dbReference>
<evidence type="ECO:0000256" key="8">
    <source>
        <dbReference type="ARBA" id="ARBA00023163"/>
    </source>
</evidence>
<dbReference type="SMART" id="SM00389">
    <property type="entry name" value="HOX"/>
    <property type="match status" value="1"/>
</dbReference>
<dbReference type="InterPro" id="IPR020103">
    <property type="entry name" value="PsdUridine_synth_cat_dom_sf"/>
</dbReference>
<evidence type="ECO:0000256" key="3">
    <source>
        <dbReference type="ARBA" id="ARBA00022473"/>
    </source>
</evidence>
<feature type="DNA-binding region" description="Homeobox" evidence="11">
    <location>
        <begin position="231"/>
        <end position="290"/>
    </location>
</feature>
<keyword evidence="8" id="KW-0804">Transcription</keyword>
<evidence type="ECO:0000256" key="4">
    <source>
        <dbReference type="ARBA" id="ARBA00022694"/>
    </source>
</evidence>
<feature type="region of interest" description="Disordered" evidence="13">
    <location>
        <begin position="287"/>
        <end position="352"/>
    </location>
</feature>
<dbReference type="PROSITE" id="PS50071">
    <property type="entry name" value="HOMEOBOX_2"/>
    <property type="match status" value="1"/>
</dbReference>
<organism evidence="15 16">
    <name type="scientific">Neogobius melanostomus</name>
    <name type="common">round goby</name>
    <dbReference type="NCBI Taxonomy" id="47308"/>
    <lineage>
        <taxon>Eukaryota</taxon>
        <taxon>Metazoa</taxon>
        <taxon>Chordata</taxon>
        <taxon>Craniata</taxon>
        <taxon>Vertebrata</taxon>
        <taxon>Euteleostomi</taxon>
        <taxon>Actinopterygii</taxon>
        <taxon>Neopterygii</taxon>
        <taxon>Teleostei</taxon>
        <taxon>Neoteleostei</taxon>
        <taxon>Acanthomorphata</taxon>
        <taxon>Gobiaria</taxon>
        <taxon>Gobiiformes</taxon>
        <taxon>Gobioidei</taxon>
        <taxon>Gobiidae</taxon>
        <taxon>Benthophilinae</taxon>
        <taxon>Neogobiini</taxon>
        <taxon>Neogobius</taxon>
    </lineage>
</organism>
<evidence type="ECO:0000256" key="13">
    <source>
        <dbReference type="SAM" id="MobiDB-lite"/>
    </source>
</evidence>
<evidence type="ECO:0000256" key="2">
    <source>
        <dbReference type="ARBA" id="ARBA00012787"/>
    </source>
</evidence>
<keyword evidence="7 11" id="KW-0371">Homeobox</keyword>
<dbReference type="InterPro" id="IPR017970">
    <property type="entry name" value="Homeobox_CS"/>
</dbReference>
<reference evidence="15" key="2">
    <citation type="submission" date="2025-09" db="UniProtKB">
        <authorList>
            <consortium name="Ensembl"/>
        </authorList>
    </citation>
    <scope>IDENTIFICATION</scope>
</reference>
<keyword evidence="16" id="KW-1185">Reference proteome</keyword>
<keyword evidence="6 11" id="KW-0238">DNA-binding</keyword>
<dbReference type="InterPro" id="IPR020479">
    <property type="entry name" value="HD_metazoa"/>
</dbReference>
<dbReference type="GO" id="GO:0005634">
    <property type="term" value="C:nucleus"/>
    <property type="evidence" value="ECO:0007669"/>
    <property type="project" value="UniProtKB-SubCell"/>
</dbReference>
<evidence type="ECO:0000256" key="11">
    <source>
        <dbReference type="PROSITE-ProRule" id="PRU00108"/>
    </source>
</evidence>
<dbReference type="Ensembl" id="ENSNMLT00000024298.1">
    <property type="protein sequence ID" value="ENSNMLP00000021678.1"/>
    <property type="gene ID" value="ENSNMLG00000014054.1"/>
</dbReference>
<dbReference type="GO" id="GO:1990481">
    <property type="term" value="P:mRNA pseudouridine synthesis"/>
    <property type="evidence" value="ECO:0007669"/>
    <property type="project" value="TreeGrafter"/>
</dbReference>
<dbReference type="InterPro" id="IPR014780">
    <property type="entry name" value="tRNA_psdUridine_synth_TruB"/>
</dbReference>
<name>A0A8C6TKS3_9GOBI</name>
<dbReference type="Pfam" id="PF00046">
    <property type="entry name" value="Homeodomain"/>
    <property type="match status" value="1"/>
</dbReference>
<evidence type="ECO:0000256" key="7">
    <source>
        <dbReference type="ARBA" id="ARBA00023155"/>
    </source>
</evidence>
<dbReference type="CDD" id="cd00086">
    <property type="entry name" value="homeodomain"/>
    <property type="match status" value="1"/>
</dbReference>
<sequence>MAGNLSNSAVSLSKLQALNGVFAVYKRQGPTSADVLNTLKEALLREAGITNSNPRKRKRQCMKMGHGGTLDSAASGVLVVGVGNGTKMLSAMLAGSKKYTAVGELGKATDTLDATGTMTLEKGFEHITRSDIEEKLKSFVGDIMQVPPLYSALKKDGQRLSVLLKQGHKVEAKPARPVTVYGITLQDFSPPLFTLDVDCGGGFYVRSLVDDLGKGKPLLWGPFLPRPLHKRKGGQVRFSNEQTLELEKKFDSQKYLSPPERKRLAKSLQLTERQVKTWFQNRRAKWRRLKQETPQGAKCEPNSMRSPSAGQPHSPRSPQPSQHQLDSELSDTDQELDIEEINQPLRTPHSPL</sequence>
<evidence type="ECO:0000313" key="16">
    <source>
        <dbReference type="Proteomes" id="UP000694523"/>
    </source>
</evidence>
<feature type="compositionally biased region" description="Acidic residues" evidence="13">
    <location>
        <begin position="328"/>
        <end position="340"/>
    </location>
</feature>
<evidence type="ECO:0000259" key="14">
    <source>
        <dbReference type="PROSITE" id="PS50071"/>
    </source>
</evidence>
<evidence type="ECO:0000256" key="5">
    <source>
        <dbReference type="ARBA" id="ARBA00023015"/>
    </source>
</evidence>
<dbReference type="GO" id="GO:0003677">
    <property type="term" value="F:DNA binding"/>
    <property type="evidence" value="ECO:0007669"/>
    <property type="project" value="UniProtKB-UniRule"/>
</dbReference>
<feature type="compositionally biased region" description="Low complexity" evidence="13">
    <location>
        <begin position="311"/>
        <end position="324"/>
    </location>
</feature>
<dbReference type="AlphaFoldDB" id="A0A8C6TKS3"/>
<dbReference type="GO" id="GO:0006400">
    <property type="term" value="P:tRNA modification"/>
    <property type="evidence" value="ECO:0007669"/>
    <property type="project" value="TreeGrafter"/>
</dbReference>
<keyword evidence="10 11" id="KW-0539">Nucleus</keyword>
<keyword evidence="3" id="KW-0217">Developmental protein</keyword>
<keyword evidence="9" id="KW-0413">Isomerase</keyword>
<dbReference type="GO" id="GO:0000981">
    <property type="term" value="F:DNA-binding transcription factor activity, RNA polymerase II-specific"/>
    <property type="evidence" value="ECO:0007669"/>
    <property type="project" value="InterPro"/>
</dbReference>
<dbReference type="Proteomes" id="UP000694523">
    <property type="component" value="Unplaced"/>
</dbReference>
<dbReference type="SUPFAM" id="SSF46689">
    <property type="entry name" value="Homeodomain-like"/>
    <property type="match status" value="1"/>
</dbReference>
<dbReference type="Pfam" id="PF01509">
    <property type="entry name" value="TruB_N"/>
    <property type="match status" value="1"/>
</dbReference>
<keyword evidence="5" id="KW-0805">Transcription regulation</keyword>
<dbReference type="InterPro" id="IPR002501">
    <property type="entry name" value="PsdUridine_synth_N"/>
</dbReference>